<keyword evidence="4" id="KW-1185">Reference proteome</keyword>
<dbReference type="SUPFAM" id="SSF54427">
    <property type="entry name" value="NTF2-like"/>
    <property type="match status" value="1"/>
</dbReference>
<feature type="domain" description="DUF4440" evidence="2">
    <location>
        <begin position="27"/>
        <end position="137"/>
    </location>
</feature>
<keyword evidence="1" id="KW-0732">Signal</keyword>
<dbReference type="Proteomes" id="UP000321172">
    <property type="component" value="Chromosome"/>
</dbReference>
<dbReference type="OrthoDB" id="1633822at2"/>
<dbReference type="AlphaFoldDB" id="A0A5B8S6N6"/>
<evidence type="ECO:0000313" key="3">
    <source>
        <dbReference type="EMBL" id="QEA16642.1"/>
    </source>
</evidence>
<gene>
    <name evidence="3" type="ORF">FRF71_11150</name>
</gene>
<accession>A0A5B8S6N6</accession>
<dbReference type="Gene3D" id="3.10.450.50">
    <property type="match status" value="1"/>
</dbReference>
<sequence length="154" mass="16950">MIRTLLLALVLALLPSAALARDQKAEIAAQGDLWNAAYSAGNWAALRKLYTDDAWLMTDKAPVAKGADAIIAYLRRFKDQGATVAFRFEPEHIAIEGKLGVLVAKYWMTAQLPGKPAIRTAGRSMLIYKRAGKGWLLWRDMDNTTPDVKPDPAP</sequence>
<dbReference type="InterPro" id="IPR027843">
    <property type="entry name" value="DUF4440"/>
</dbReference>
<feature type="chain" id="PRO_5023090276" evidence="1">
    <location>
        <begin position="21"/>
        <end position="154"/>
    </location>
</feature>
<dbReference type="EMBL" id="CP042345">
    <property type="protein sequence ID" value="QEA16642.1"/>
    <property type="molecule type" value="Genomic_DNA"/>
</dbReference>
<proteinExistence type="predicted"/>
<dbReference type="KEGG" id="ngf:FRF71_11150"/>
<name>A0A5B8S6N6_9SPHN</name>
<dbReference type="InterPro" id="IPR032710">
    <property type="entry name" value="NTF2-like_dom_sf"/>
</dbReference>
<feature type="signal peptide" evidence="1">
    <location>
        <begin position="1"/>
        <end position="20"/>
    </location>
</feature>
<organism evidence="3 4">
    <name type="scientific">Novosphingobium ginsenosidimutans</name>
    <dbReference type="NCBI Taxonomy" id="1176536"/>
    <lineage>
        <taxon>Bacteria</taxon>
        <taxon>Pseudomonadati</taxon>
        <taxon>Pseudomonadota</taxon>
        <taxon>Alphaproteobacteria</taxon>
        <taxon>Sphingomonadales</taxon>
        <taxon>Sphingomonadaceae</taxon>
        <taxon>Novosphingobium</taxon>
    </lineage>
</organism>
<dbReference type="RefSeq" id="WP_147090721.1">
    <property type="nucleotide sequence ID" value="NZ_BAABJD010000005.1"/>
</dbReference>
<evidence type="ECO:0000256" key="1">
    <source>
        <dbReference type="SAM" id="SignalP"/>
    </source>
</evidence>
<evidence type="ECO:0000313" key="4">
    <source>
        <dbReference type="Proteomes" id="UP000321172"/>
    </source>
</evidence>
<reference evidence="3 4" key="1">
    <citation type="journal article" date="2013" name="J. Microbiol. Biotechnol.">
        <title>Novosphingobium ginsenosidimutans sp. nov., with the ability to convert ginsenoside.</title>
        <authorList>
            <person name="Kim J.K."/>
            <person name="He D."/>
            <person name="Liu Q.M."/>
            <person name="Park H.Y."/>
            <person name="Jung M.S."/>
            <person name="Yoon M.H."/>
            <person name="Kim S.C."/>
            <person name="Im W.T."/>
        </authorList>
    </citation>
    <scope>NUCLEOTIDE SEQUENCE [LARGE SCALE GENOMIC DNA]</scope>
    <source>
        <strain evidence="3 4">FW-6</strain>
    </source>
</reference>
<protein>
    <submittedName>
        <fullName evidence="3">Nuclear transport factor 2 family protein</fullName>
    </submittedName>
</protein>
<dbReference type="Pfam" id="PF14534">
    <property type="entry name" value="DUF4440"/>
    <property type="match status" value="1"/>
</dbReference>
<dbReference type="CDD" id="cd00531">
    <property type="entry name" value="NTF2_like"/>
    <property type="match status" value="1"/>
</dbReference>
<evidence type="ECO:0000259" key="2">
    <source>
        <dbReference type="Pfam" id="PF14534"/>
    </source>
</evidence>